<name>A0ABP1G1P3_9CHLO</name>
<protein>
    <submittedName>
        <fullName evidence="3">G6303 protein</fullName>
    </submittedName>
</protein>
<feature type="compositionally biased region" description="Polar residues" evidence="2">
    <location>
        <begin position="563"/>
        <end position="572"/>
    </location>
</feature>
<comment type="caution">
    <text evidence="3">The sequence shown here is derived from an EMBL/GenBank/DDBJ whole genome shotgun (WGS) entry which is preliminary data.</text>
</comment>
<feature type="coiled-coil region" evidence="1">
    <location>
        <begin position="248"/>
        <end position="282"/>
    </location>
</feature>
<feature type="compositionally biased region" description="Basic residues" evidence="2">
    <location>
        <begin position="325"/>
        <end position="335"/>
    </location>
</feature>
<evidence type="ECO:0000256" key="2">
    <source>
        <dbReference type="SAM" id="MobiDB-lite"/>
    </source>
</evidence>
<organism evidence="3 4">
    <name type="scientific">Coccomyxa viridis</name>
    <dbReference type="NCBI Taxonomy" id="1274662"/>
    <lineage>
        <taxon>Eukaryota</taxon>
        <taxon>Viridiplantae</taxon>
        <taxon>Chlorophyta</taxon>
        <taxon>core chlorophytes</taxon>
        <taxon>Trebouxiophyceae</taxon>
        <taxon>Trebouxiophyceae incertae sedis</taxon>
        <taxon>Coccomyxaceae</taxon>
        <taxon>Coccomyxa</taxon>
    </lineage>
</organism>
<gene>
    <name evidence="3" type="primary">g6303</name>
    <name evidence="3" type="ORF">VP750_LOCUS5401</name>
</gene>
<feature type="compositionally biased region" description="Polar residues" evidence="2">
    <location>
        <begin position="344"/>
        <end position="355"/>
    </location>
</feature>
<dbReference type="EMBL" id="CAXHTA020000009">
    <property type="protein sequence ID" value="CAL5223742.1"/>
    <property type="molecule type" value="Genomic_DNA"/>
</dbReference>
<keyword evidence="1" id="KW-0175">Coiled coil</keyword>
<evidence type="ECO:0000256" key="1">
    <source>
        <dbReference type="SAM" id="Coils"/>
    </source>
</evidence>
<sequence length="572" mass="62196">MQAPDAQTDQQRRSRKVWGGVEGGAVLPTEQELKDFAKREGIQRRAVSDWINQRNIFPRRIKPNSGYNWTLKHKGLTRSLNACHLTFGLAYLHAKRQLAEDQVEANDLELYSARCKEAFANDVRERVERYRLLTFLSDLRKQPVSLHPPKRGTSSAVDAPPLEAPRKKRACKAVPAGLQELTAELIGDPADVGAEETGDVAVGRRDRKAPGAGHTAVQADAALLLSLTQKPPGHAAASSGIASQGATLQALLQQVKALESGMKQLQEGVSAVSRQIEQLAQQNQQIHAMLLTLLQSQHGGGVQQLQRPGAVQQPPLHASVALPHTKAKRARRRQQLRWEAQRQTQRVATMTAQHTSSVASAAPQHPPAASTTPAAEPAAAPQAPDLAQQPWQEWQGAIKTITKGTLTELFDDGVSGILMDKDAGRRILPLLELEERLRGVGGGKKLRWRGGNKIAKDVSDRKMLLYAIFKRMDDAESSVARGRGWRGFATAAMREKLGGAVKALEGMAASLCKGASKPSLDKLCTKLRQPGSGEYVPTEYEVSMLGWPGIASFPKGNPRTRASDSPNHRSNG</sequence>
<feature type="compositionally biased region" description="Low complexity" evidence="2">
    <location>
        <begin position="356"/>
        <end position="385"/>
    </location>
</feature>
<evidence type="ECO:0000313" key="4">
    <source>
        <dbReference type="Proteomes" id="UP001497392"/>
    </source>
</evidence>
<dbReference type="Proteomes" id="UP001497392">
    <property type="component" value="Unassembled WGS sequence"/>
</dbReference>
<feature type="region of interest" description="Disordered" evidence="2">
    <location>
        <begin position="552"/>
        <end position="572"/>
    </location>
</feature>
<reference evidence="3 4" key="1">
    <citation type="submission" date="2024-06" db="EMBL/GenBank/DDBJ databases">
        <authorList>
            <person name="Kraege A."/>
            <person name="Thomma B."/>
        </authorList>
    </citation>
    <scope>NUCLEOTIDE SEQUENCE [LARGE SCALE GENOMIC DNA]</scope>
</reference>
<accession>A0ABP1G1P3</accession>
<proteinExistence type="predicted"/>
<keyword evidence="4" id="KW-1185">Reference proteome</keyword>
<evidence type="ECO:0000313" key="3">
    <source>
        <dbReference type="EMBL" id="CAL5223742.1"/>
    </source>
</evidence>
<feature type="region of interest" description="Disordered" evidence="2">
    <location>
        <begin position="317"/>
        <end position="385"/>
    </location>
</feature>